<evidence type="ECO:0000313" key="2">
    <source>
        <dbReference type="Proteomes" id="UP000077248"/>
    </source>
</evidence>
<dbReference type="Proteomes" id="UP000077248">
    <property type="component" value="Unassembled WGS sequence"/>
</dbReference>
<gene>
    <name evidence="1" type="ORF">CC77DRAFT_1075021</name>
</gene>
<dbReference type="RefSeq" id="XP_018382967.1">
    <property type="nucleotide sequence ID" value="XM_018529220.1"/>
</dbReference>
<organism evidence="1 2">
    <name type="scientific">Alternaria alternata</name>
    <name type="common">Alternaria rot fungus</name>
    <name type="synonym">Torula alternata</name>
    <dbReference type="NCBI Taxonomy" id="5599"/>
    <lineage>
        <taxon>Eukaryota</taxon>
        <taxon>Fungi</taxon>
        <taxon>Dikarya</taxon>
        <taxon>Ascomycota</taxon>
        <taxon>Pezizomycotina</taxon>
        <taxon>Dothideomycetes</taxon>
        <taxon>Pleosporomycetidae</taxon>
        <taxon>Pleosporales</taxon>
        <taxon>Pleosporineae</taxon>
        <taxon>Pleosporaceae</taxon>
        <taxon>Alternaria</taxon>
        <taxon>Alternaria sect. Alternaria</taxon>
        <taxon>Alternaria alternata complex</taxon>
    </lineage>
</organism>
<reference evidence="1 2" key="1">
    <citation type="submission" date="2016-05" db="EMBL/GenBank/DDBJ databases">
        <title>Comparative analysis of secretome profiles of manganese(II)-oxidizing ascomycete fungi.</title>
        <authorList>
            <consortium name="DOE Joint Genome Institute"/>
            <person name="Zeiner C.A."/>
            <person name="Purvine S.O."/>
            <person name="Zink E.M."/>
            <person name="Wu S."/>
            <person name="Pasa-Tolic L."/>
            <person name="Chaput D.L."/>
            <person name="Haridas S."/>
            <person name="Grigoriev I.V."/>
            <person name="Santelli C.M."/>
            <person name="Hansel C.M."/>
        </authorList>
    </citation>
    <scope>NUCLEOTIDE SEQUENCE [LARGE SCALE GENOMIC DNA]</scope>
    <source>
        <strain evidence="1 2">SRC1lrK2f</strain>
    </source>
</reference>
<proteinExistence type="predicted"/>
<dbReference type="EMBL" id="KV441486">
    <property type="protein sequence ID" value="OAG17546.1"/>
    <property type="molecule type" value="Genomic_DNA"/>
</dbReference>
<dbReference type="GeneID" id="29114814"/>
<accession>A0A177DDF8</accession>
<sequence length="151" mass="16364">MISRPVSVNTKYSVARQSALGRAWREIRPEMTLSNYDKEVVCCRGEAAGPIAHVAFQMMRRGLQRQSSRWSYGRAETHARPGHQMSNRPSEPRIGCTAGLLQGGHGQIANNAPAFGHGVAEKPWGRPIFHAQHAAGGSDAAHTHTSIGSNT</sequence>
<evidence type="ECO:0000313" key="1">
    <source>
        <dbReference type="EMBL" id="OAG17546.1"/>
    </source>
</evidence>
<keyword evidence="2" id="KW-1185">Reference proteome</keyword>
<protein>
    <submittedName>
        <fullName evidence="1">Uncharacterized protein</fullName>
    </submittedName>
</protein>
<dbReference type="VEuPathDB" id="FungiDB:CC77DRAFT_1075021"/>
<dbReference type="AlphaFoldDB" id="A0A177DDF8"/>
<dbReference type="KEGG" id="aalt:CC77DRAFT_1075021"/>
<name>A0A177DDF8_ALTAL</name>